<organism evidence="2 3">
    <name type="scientific">Claviceps pazoutovae</name>
    <dbReference type="NCBI Taxonomy" id="1649127"/>
    <lineage>
        <taxon>Eukaryota</taxon>
        <taxon>Fungi</taxon>
        <taxon>Dikarya</taxon>
        <taxon>Ascomycota</taxon>
        <taxon>Pezizomycotina</taxon>
        <taxon>Sordariomycetes</taxon>
        <taxon>Hypocreomycetidae</taxon>
        <taxon>Hypocreales</taxon>
        <taxon>Clavicipitaceae</taxon>
        <taxon>Claviceps</taxon>
    </lineage>
</organism>
<evidence type="ECO:0008006" key="4">
    <source>
        <dbReference type="Google" id="ProtNLM"/>
    </source>
</evidence>
<keyword evidence="3" id="KW-1185">Reference proteome</keyword>
<dbReference type="Proteomes" id="UP000706124">
    <property type="component" value="Unassembled WGS sequence"/>
</dbReference>
<dbReference type="OrthoDB" id="2687452at2759"/>
<evidence type="ECO:0000313" key="3">
    <source>
        <dbReference type="Proteomes" id="UP000706124"/>
    </source>
</evidence>
<feature type="region of interest" description="Disordered" evidence="1">
    <location>
        <begin position="74"/>
        <end position="103"/>
    </location>
</feature>
<feature type="compositionally biased region" description="Polar residues" evidence="1">
    <location>
        <begin position="89"/>
        <end position="98"/>
    </location>
</feature>
<accession>A0A9P7M7V8</accession>
<comment type="caution">
    <text evidence="2">The sequence shown here is derived from an EMBL/GenBank/DDBJ whole genome shotgun (WGS) entry which is preliminary data.</text>
</comment>
<feature type="compositionally biased region" description="Low complexity" evidence="1">
    <location>
        <begin position="142"/>
        <end position="169"/>
    </location>
</feature>
<evidence type="ECO:0000313" key="2">
    <source>
        <dbReference type="EMBL" id="KAG5932397.1"/>
    </source>
</evidence>
<dbReference type="EMBL" id="SRPO01000457">
    <property type="protein sequence ID" value="KAG5932397.1"/>
    <property type="molecule type" value="Genomic_DNA"/>
</dbReference>
<name>A0A9P7M7V8_9HYPO</name>
<feature type="region of interest" description="Disordered" evidence="1">
    <location>
        <begin position="140"/>
        <end position="169"/>
    </location>
</feature>
<dbReference type="AlphaFoldDB" id="A0A9P7M7V8"/>
<gene>
    <name evidence="2" type="ORF">E4U60_005271</name>
</gene>
<sequence length="307" mass="34179">MEDYILSSCLPLDADPFGLFAIVSQDCLRWQEYDATSPYIALSGEASAESTSKCDRTYSPSKFSHSDLGNSIVHDAPIPASPTIDSPRHTYSQSSASSGRFLPPNSYSPSYSATLSSRQSPNIDLISKVPASRFPFEDQRTDSSSLLSSSSSSPFLSTASTTPSTSQPDSDYPVCCLYPGCNARPFKRRADLDRHYKHRHAAEGQKLSFNCDYPHCNRRKDPFHRLDHFRDHLREFHKENIQKRGSKVDEGWLKETISSAQALLALSRDAACVNRSAEKANLSRNCHRANSTPLAGQWTSHRLRLAI</sequence>
<proteinExistence type="predicted"/>
<reference evidence="2 3" key="1">
    <citation type="journal article" date="2020" name="bioRxiv">
        <title>Whole genome comparisons of ergot fungi reveals the divergence and evolution of species within the genus Claviceps are the result of varying mechanisms driving genome evolution and host range expansion.</title>
        <authorList>
            <person name="Wyka S.A."/>
            <person name="Mondo S.J."/>
            <person name="Liu M."/>
            <person name="Dettman J."/>
            <person name="Nalam V."/>
            <person name="Broders K.D."/>
        </authorList>
    </citation>
    <scope>NUCLEOTIDE SEQUENCE [LARGE SCALE GENOMIC DNA]</scope>
    <source>
        <strain evidence="2 3">CCC 1485</strain>
    </source>
</reference>
<protein>
    <recommendedName>
        <fullName evidence="4">C2H2-type domain-containing protein</fullName>
    </recommendedName>
</protein>
<evidence type="ECO:0000256" key="1">
    <source>
        <dbReference type="SAM" id="MobiDB-lite"/>
    </source>
</evidence>